<dbReference type="InterPro" id="IPR018312">
    <property type="entry name" value="Chromosome_initiator_DnaA_CS"/>
</dbReference>
<dbReference type="PROSITE" id="PS01008">
    <property type="entry name" value="DNAA"/>
    <property type="match status" value="1"/>
</dbReference>
<evidence type="ECO:0000259" key="8">
    <source>
        <dbReference type="SMART" id="SM00760"/>
    </source>
</evidence>
<dbReference type="SUPFAM" id="SSF52540">
    <property type="entry name" value="P-loop containing nucleoside triphosphate hydrolases"/>
    <property type="match status" value="1"/>
</dbReference>
<evidence type="ECO:0000256" key="2">
    <source>
        <dbReference type="ARBA" id="ARBA00022705"/>
    </source>
</evidence>
<dbReference type="InterPro" id="IPR010921">
    <property type="entry name" value="Trp_repressor/repl_initiator"/>
</dbReference>
<dbReference type="Proteomes" id="UP000245802">
    <property type="component" value="Chromosome"/>
</dbReference>
<dbReference type="InterPro" id="IPR020591">
    <property type="entry name" value="Chromosome_initiator_DnaA-like"/>
</dbReference>
<evidence type="ECO:0000256" key="4">
    <source>
        <dbReference type="ARBA" id="ARBA00022840"/>
    </source>
</evidence>
<dbReference type="SUPFAM" id="SSF48295">
    <property type="entry name" value="TrpR-like"/>
    <property type="match status" value="1"/>
</dbReference>
<evidence type="ECO:0000256" key="1">
    <source>
        <dbReference type="ARBA" id="ARBA00022490"/>
    </source>
</evidence>
<dbReference type="SMART" id="SM00760">
    <property type="entry name" value="Bac_DnaA_C"/>
    <property type="match status" value="1"/>
</dbReference>
<reference evidence="9 10" key="1">
    <citation type="submission" date="2018-01" db="EMBL/GenBank/DDBJ databases">
        <title>G. obscuriglobus.</title>
        <authorList>
            <person name="Franke J."/>
            <person name="Blomberg W."/>
            <person name="Selmecki A."/>
        </authorList>
    </citation>
    <scope>NUCLEOTIDE SEQUENCE [LARGE SCALE GENOMIC DNA]</scope>
    <source>
        <strain evidence="9 10">DSM 5831</strain>
    </source>
</reference>
<dbReference type="InterPro" id="IPR013159">
    <property type="entry name" value="DnaA_C"/>
</dbReference>
<dbReference type="GO" id="GO:0006275">
    <property type="term" value="P:regulation of DNA replication"/>
    <property type="evidence" value="ECO:0007669"/>
    <property type="project" value="InterPro"/>
</dbReference>
<keyword evidence="1" id="KW-0963">Cytoplasm</keyword>
<keyword evidence="10" id="KW-1185">Reference proteome</keyword>
<dbReference type="Gene3D" id="1.10.1750.10">
    <property type="match status" value="1"/>
</dbReference>
<keyword evidence="3" id="KW-0547">Nucleotide-binding</keyword>
<comment type="similarity">
    <text evidence="7">Belongs to the DnaA family.</text>
</comment>
<sequence>MNTVRRGPVDTNIEDRVGTPTARWNGFLVLPENRVAVRALRSVCRSVLTRRRPGANPVVLHGPPGTGKSRLSASLVQQLANTSDGVSAQVVSAGDVSRAPDEGLDDDVFVSCDLLALEDVQHLSTRAAEDATELLDRRTARRRATVVTASAGPAQLAHLPQRLTSRLSSGLVVRLEPLSAPSRLAILAEAARQRQVRLTPDALEWLASQTTGGGVRTTLGLLQNLAQVAAAFPGALTRADVQQALADSGQPTSAAPDISGIVERTAAAFGVTVKELLGASRLRGVMRPRQVAMYLARELTGLSLPRLGAAFGRDHTTVLHACRKVEAEVAADLSLAKQVNDLRTALG</sequence>
<dbReference type="PANTHER" id="PTHR30050">
    <property type="entry name" value="CHROMOSOMAL REPLICATION INITIATOR PROTEIN DNAA"/>
    <property type="match status" value="1"/>
</dbReference>
<organism evidence="9 10">
    <name type="scientific">Gemmata obscuriglobus</name>
    <dbReference type="NCBI Taxonomy" id="114"/>
    <lineage>
        <taxon>Bacteria</taxon>
        <taxon>Pseudomonadati</taxon>
        <taxon>Planctomycetota</taxon>
        <taxon>Planctomycetia</taxon>
        <taxon>Gemmatales</taxon>
        <taxon>Gemmataceae</taxon>
        <taxon>Gemmata</taxon>
    </lineage>
</organism>
<gene>
    <name evidence="9" type="ORF">C1280_33105</name>
</gene>
<proteinExistence type="inferred from homology"/>
<dbReference type="InterPro" id="IPR027417">
    <property type="entry name" value="P-loop_NTPase"/>
</dbReference>
<evidence type="ECO:0000256" key="3">
    <source>
        <dbReference type="ARBA" id="ARBA00022741"/>
    </source>
</evidence>
<dbReference type="CDD" id="cd06571">
    <property type="entry name" value="Bac_DnaA_C"/>
    <property type="match status" value="1"/>
</dbReference>
<evidence type="ECO:0000313" key="10">
    <source>
        <dbReference type="Proteomes" id="UP000245802"/>
    </source>
</evidence>
<dbReference type="GO" id="GO:0006270">
    <property type="term" value="P:DNA replication initiation"/>
    <property type="evidence" value="ECO:0007669"/>
    <property type="project" value="InterPro"/>
</dbReference>
<dbReference type="Gene3D" id="3.40.50.300">
    <property type="entry name" value="P-loop containing nucleotide triphosphate hydrolases"/>
    <property type="match status" value="1"/>
</dbReference>
<dbReference type="GO" id="GO:0008289">
    <property type="term" value="F:lipid binding"/>
    <property type="evidence" value="ECO:0007669"/>
    <property type="project" value="UniProtKB-KW"/>
</dbReference>
<dbReference type="GO" id="GO:0005886">
    <property type="term" value="C:plasma membrane"/>
    <property type="evidence" value="ECO:0007669"/>
    <property type="project" value="TreeGrafter"/>
</dbReference>
<keyword evidence="4" id="KW-0067">ATP-binding</keyword>
<dbReference type="EMBL" id="CP025958">
    <property type="protein sequence ID" value="AWM41365.1"/>
    <property type="molecule type" value="Genomic_DNA"/>
</dbReference>
<dbReference type="PANTHER" id="PTHR30050:SF2">
    <property type="entry name" value="CHROMOSOMAL REPLICATION INITIATOR PROTEIN DNAA"/>
    <property type="match status" value="1"/>
</dbReference>
<dbReference type="AlphaFoldDB" id="A0A2Z3HEI6"/>
<accession>A0A2Z3HEI6</accession>
<dbReference type="SMR" id="A0A2Z3HEI6"/>
<feature type="domain" description="Chromosomal replication initiator DnaA C-terminal" evidence="8">
    <location>
        <begin position="257"/>
        <end position="325"/>
    </location>
</feature>
<dbReference type="PRINTS" id="PR00051">
    <property type="entry name" value="DNAA"/>
</dbReference>
<keyword evidence="6" id="KW-0238">DNA-binding</keyword>
<dbReference type="InterPro" id="IPR013317">
    <property type="entry name" value="DnaA_dom"/>
</dbReference>
<evidence type="ECO:0000256" key="5">
    <source>
        <dbReference type="ARBA" id="ARBA00023121"/>
    </source>
</evidence>
<dbReference type="KEGG" id="gog:C1280_33105"/>
<keyword evidence="2 7" id="KW-0235">DNA replication</keyword>
<keyword evidence="5" id="KW-0446">Lipid-binding</keyword>
<evidence type="ECO:0000256" key="7">
    <source>
        <dbReference type="RuleBase" id="RU004227"/>
    </source>
</evidence>
<evidence type="ECO:0000313" key="9">
    <source>
        <dbReference type="EMBL" id="AWM41365.1"/>
    </source>
</evidence>
<dbReference type="Pfam" id="PF08299">
    <property type="entry name" value="Bac_DnaA_C"/>
    <property type="match status" value="1"/>
</dbReference>
<protein>
    <recommendedName>
        <fullName evidence="8">Chromosomal replication initiator DnaA C-terminal domain-containing protein</fullName>
    </recommendedName>
</protein>
<dbReference type="GO" id="GO:0003688">
    <property type="term" value="F:DNA replication origin binding"/>
    <property type="evidence" value="ECO:0007669"/>
    <property type="project" value="InterPro"/>
</dbReference>
<dbReference type="GO" id="GO:0005524">
    <property type="term" value="F:ATP binding"/>
    <property type="evidence" value="ECO:0007669"/>
    <property type="project" value="UniProtKB-KW"/>
</dbReference>
<name>A0A2Z3HEI6_9BACT</name>
<dbReference type="Pfam" id="PF00308">
    <property type="entry name" value="Bac_DnaA"/>
    <property type="match status" value="1"/>
</dbReference>
<evidence type="ECO:0000256" key="6">
    <source>
        <dbReference type="ARBA" id="ARBA00023125"/>
    </source>
</evidence>